<keyword evidence="2" id="KW-1185">Reference proteome</keyword>
<evidence type="ECO:0000313" key="1">
    <source>
        <dbReference type="EMBL" id="KAG0445458.1"/>
    </source>
</evidence>
<proteinExistence type="predicted"/>
<organism evidence="1 2">
    <name type="scientific">Ixodes persulcatus</name>
    <name type="common">Taiga tick</name>
    <dbReference type="NCBI Taxonomy" id="34615"/>
    <lineage>
        <taxon>Eukaryota</taxon>
        <taxon>Metazoa</taxon>
        <taxon>Ecdysozoa</taxon>
        <taxon>Arthropoda</taxon>
        <taxon>Chelicerata</taxon>
        <taxon>Arachnida</taxon>
        <taxon>Acari</taxon>
        <taxon>Parasitiformes</taxon>
        <taxon>Ixodida</taxon>
        <taxon>Ixodoidea</taxon>
        <taxon>Ixodidae</taxon>
        <taxon>Ixodinae</taxon>
        <taxon>Ixodes</taxon>
    </lineage>
</organism>
<protein>
    <submittedName>
        <fullName evidence="1">Uncharacterized protein</fullName>
    </submittedName>
</protein>
<sequence length="147" mass="15886">MSENAEAAPEPARTFVLLFGYSWNQDPVVVEQQPLADGDVAPRAPKATEMDRNLRRSPRPHTQAETSQVQAGSVFFLVFAQLLKTRSRFELRPTEGAHVMSHHAGSEIYPVAVSSSLINPEAPSCVAVEGDLEAASPAEAVLVAFCL</sequence>
<evidence type="ECO:0000313" key="2">
    <source>
        <dbReference type="Proteomes" id="UP000805193"/>
    </source>
</evidence>
<name>A0AC60R0K9_IXOPE</name>
<accession>A0AC60R0K9</accession>
<reference evidence="1 2" key="1">
    <citation type="journal article" date="2020" name="Cell">
        <title>Large-Scale Comparative Analyses of Tick Genomes Elucidate Their Genetic Diversity and Vector Capacities.</title>
        <authorList>
            <consortium name="Tick Genome and Microbiome Consortium (TIGMIC)"/>
            <person name="Jia N."/>
            <person name="Wang J."/>
            <person name="Shi W."/>
            <person name="Du L."/>
            <person name="Sun Y."/>
            <person name="Zhan W."/>
            <person name="Jiang J.F."/>
            <person name="Wang Q."/>
            <person name="Zhang B."/>
            <person name="Ji P."/>
            <person name="Bell-Sakyi L."/>
            <person name="Cui X.M."/>
            <person name="Yuan T.T."/>
            <person name="Jiang B.G."/>
            <person name="Yang W.F."/>
            <person name="Lam T.T."/>
            <person name="Chang Q.C."/>
            <person name="Ding S.J."/>
            <person name="Wang X.J."/>
            <person name="Zhu J.G."/>
            <person name="Ruan X.D."/>
            <person name="Zhao L."/>
            <person name="Wei J.T."/>
            <person name="Ye R.Z."/>
            <person name="Que T.C."/>
            <person name="Du C.H."/>
            <person name="Zhou Y.H."/>
            <person name="Cheng J.X."/>
            <person name="Dai P.F."/>
            <person name="Guo W.B."/>
            <person name="Han X.H."/>
            <person name="Huang E.J."/>
            <person name="Li L.F."/>
            <person name="Wei W."/>
            <person name="Gao Y.C."/>
            <person name="Liu J.Z."/>
            <person name="Shao H.Z."/>
            <person name="Wang X."/>
            <person name="Wang C.C."/>
            <person name="Yang T.C."/>
            <person name="Huo Q.B."/>
            <person name="Li W."/>
            <person name="Chen H.Y."/>
            <person name="Chen S.E."/>
            <person name="Zhou L.G."/>
            <person name="Ni X.B."/>
            <person name="Tian J.H."/>
            <person name="Sheng Y."/>
            <person name="Liu T."/>
            <person name="Pan Y.S."/>
            <person name="Xia L.Y."/>
            <person name="Li J."/>
            <person name="Zhao F."/>
            <person name="Cao W.C."/>
        </authorList>
    </citation>
    <scope>NUCLEOTIDE SEQUENCE [LARGE SCALE GENOMIC DNA]</scope>
    <source>
        <strain evidence="1">Iper-2018</strain>
    </source>
</reference>
<dbReference type="EMBL" id="JABSTQ010000343">
    <property type="protein sequence ID" value="KAG0445458.1"/>
    <property type="molecule type" value="Genomic_DNA"/>
</dbReference>
<gene>
    <name evidence="1" type="ORF">HPB47_014926</name>
</gene>
<dbReference type="Proteomes" id="UP000805193">
    <property type="component" value="Unassembled WGS sequence"/>
</dbReference>
<comment type="caution">
    <text evidence="1">The sequence shown here is derived from an EMBL/GenBank/DDBJ whole genome shotgun (WGS) entry which is preliminary data.</text>
</comment>